<dbReference type="InterPro" id="IPR029151">
    <property type="entry name" value="Sensor-like_sf"/>
</dbReference>
<dbReference type="GO" id="GO:0005886">
    <property type="term" value="C:plasma membrane"/>
    <property type="evidence" value="ECO:0007669"/>
    <property type="project" value="UniProtKB-SubCell"/>
</dbReference>
<evidence type="ECO:0000256" key="4">
    <source>
        <dbReference type="ARBA" id="ARBA00022989"/>
    </source>
</evidence>
<gene>
    <name evidence="8" type="ORF">AIOL_003097</name>
</gene>
<dbReference type="CDD" id="cd18774">
    <property type="entry name" value="PDC2_HK_sensor"/>
    <property type="match status" value="1"/>
</dbReference>
<protein>
    <submittedName>
        <fullName evidence="8">Methyl-accepting chemotaxis protein</fullName>
    </submittedName>
</protein>
<dbReference type="InterPro" id="IPR033479">
    <property type="entry name" value="dCache_1"/>
</dbReference>
<evidence type="ECO:0000256" key="3">
    <source>
        <dbReference type="ARBA" id="ARBA00022692"/>
    </source>
</evidence>
<dbReference type="CDD" id="cd12913">
    <property type="entry name" value="PDC1_MCP_like"/>
    <property type="match status" value="1"/>
</dbReference>
<dbReference type="AlphaFoldDB" id="A0A0J9E657"/>
<keyword evidence="3 6" id="KW-0812">Transmembrane</keyword>
<comment type="caution">
    <text evidence="8">The sequence shown here is derived from an EMBL/GenBank/DDBJ whole genome shotgun (WGS) entry which is preliminary data.</text>
</comment>
<dbReference type="Proteomes" id="UP000037178">
    <property type="component" value="Unassembled WGS sequence"/>
</dbReference>
<comment type="subcellular location">
    <subcellularLocation>
        <location evidence="1">Cell membrane</location>
        <topology evidence="1">Multi-pass membrane protein</topology>
    </subcellularLocation>
</comment>
<accession>A0A0J9E657</accession>
<dbReference type="Pfam" id="PF02743">
    <property type="entry name" value="dCache_1"/>
    <property type="match status" value="1"/>
</dbReference>
<dbReference type="OrthoDB" id="9795133at2"/>
<proteinExistence type="predicted"/>
<dbReference type="Gene3D" id="3.30.450.20">
    <property type="entry name" value="PAS domain"/>
    <property type="match status" value="1"/>
</dbReference>
<sequence length="361" mass="39125">MSRRTKLVLGLITLQASALVVVLGITYWASQDLLLRFSENIAARISRDATAYTEGYLDPADKTAELTQRLLETGLLDPGDRSALSQYFLELLAARPNFDGIYLGEVDGGFIYASRAGDEDPGAFRVKRIANAPARTVRLDWYAPQLQHVWREMDPKDDYDPRTRPWYEAALDEDGTVWTPPYIFFSSQAPGITVAVPVRASAGGGSGFVGAVGVDIKIAALSGFLETLDISPRGQAAIVAENGDIIAHSISELTEGGAFKTLAERDDPILTQAAAQIEGGLDTLFPGEIRLARFGADGETWIGAVLRLDLERTPWTVFTYLPEDDILGPLQRVRNIALVVSLLALISTAGLGALYARRVTG</sequence>
<keyword evidence="5 6" id="KW-0472">Membrane</keyword>
<dbReference type="STRING" id="1675527.AIOL_003097"/>
<evidence type="ECO:0000313" key="9">
    <source>
        <dbReference type="Proteomes" id="UP000037178"/>
    </source>
</evidence>
<organism evidence="8 9">
    <name type="scientific">Candidatus Rhodobacter oscarellae</name>
    <dbReference type="NCBI Taxonomy" id="1675527"/>
    <lineage>
        <taxon>Bacteria</taxon>
        <taxon>Pseudomonadati</taxon>
        <taxon>Pseudomonadota</taxon>
        <taxon>Alphaproteobacteria</taxon>
        <taxon>Rhodobacterales</taxon>
        <taxon>Rhodobacter group</taxon>
        <taxon>Rhodobacter</taxon>
    </lineage>
</organism>
<dbReference type="PATRIC" id="fig|1675527.3.peg.3239"/>
<evidence type="ECO:0000259" key="7">
    <source>
        <dbReference type="Pfam" id="PF02743"/>
    </source>
</evidence>
<evidence type="ECO:0000256" key="2">
    <source>
        <dbReference type="ARBA" id="ARBA00022475"/>
    </source>
</evidence>
<keyword evidence="4 6" id="KW-1133">Transmembrane helix</keyword>
<reference evidence="8 9" key="1">
    <citation type="submission" date="2015-06" db="EMBL/GenBank/DDBJ databases">
        <title>Draft genome sequence of an Alphaproteobacteria species associated to the Mediterranean sponge Oscarella lobularis.</title>
        <authorList>
            <person name="Jourda C."/>
            <person name="Santini S."/>
            <person name="Claverie J.-M."/>
        </authorList>
    </citation>
    <scope>NUCLEOTIDE SEQUENCE [LARGE SCALE GENOMIC DNA]</scope>
    <source>
        <strain evidence="8">IGS</strain>
    </source>
</reference>
<name>A0A0J9E657_9RHOB</name>
<dbReference type="RefSeq" id="WP_049643768.1">
    <property type="nucleotide sequence ID" value="NZ_LFTY01000002.1"/>
</dbReference>
<evidence type="ECO:0000256" key="6">
    <source>
        <dbReference type="SAM" id="Phobius"/>
    </source>
</evidence>
<dbReference type="EMBL" id="LFTY01000002">
    <property type="protein sequence ID" value="KMW58126.1"/>
    <property type="molecule type" value="Genomic_DNA"/>
</dbReference>
<feature type="transmembrane region" description="Helical" evidence="6">
    <location>
        <begin position="336"/>
        <end position="356"/>
    </location>
</feature>
<keyword evidence="2" id="KW-1003">Cell membrane</keyword>
<dbReference type="SUPFAM" id="SSF103190">
    <property type="entry name" value="Sensory domain-like"/>
    <property type="match status" value="1"/>
</dbReference>
<evidence type="ECO:0000256" key="1">
    <source>
        <dbReference type="ARBA" id="ARBA00004651"/>
    </source>
</evidence>
<evidence type="ECO:0000313" key="8">
    <source>
        <dbReference type="EMBL" id="KMW58126.1"/>
    </source>
</evidence>
<evidence type="ECO:0000256" key="5">
    <source>
        <dbReference type="ARBA" id="ARBA00023136"/>
    </source>
</evidence>
<keyword evidence="9" id="KW-1185">Reference proteome</keyword>
<feature type="domain" description="Cache" evidence="7">
    <location>
        <begin position="39"/>
        <end position="319"/>
    </location>
</feature>